<evidence type="ECO:0000313" key="2">
    <source>
        <dbReference type="EMBL" id="MDQ8207892.1"/>
    </source>
</evidence>
<dbReference type="Proteomes" id="UP001225316">
    <property type="component" value="Unassembled WGS sequence"/>
</dbReference>
<dbReference type="InterPro" id="IPR006619">
    <property type="entry name" value="PGRP_domain_met/bac"/>
</dbReference>
<dbReference type="EMBL" id="JARXHW010000020">
    <property type="protein sequence ID" value="MDQ8207892.1"/>
    <property type="molecule type" value="Genomic_DNA"/>
</dbReference>
<dbReference type="Pfam" id="PF01476">
    <property type="entry name" value="LysM"/>
    <property type="match status" value="2"/>
</dbReference>
<dbReference type="PANTHER" id="PTHR33734">
    <property type="entry name" value="LYSM DOMAIN-CONTAINING GPI-ANCHORED PROTEIN 2"/>
    <property type="match status" value="1"/>
</dbReference>
<dbReference type="SMART" id="SM00701">
    <property type="entry name" value="PGRP"/>
    <property type="match status" value="1"/>
</dbReference>
<keyword evidence="3" id="KW-1185">Reference proteome</keyword>
<dbReference type="Gene3D" id="3.40.80.10">
    <property type="entry name" value="Peptidoglycan recognition protein-like"/>
    <property type="match status" value="1"/>
</dbReference>
<protein>
    <submittedName>
        <fullName evidence="2">LysM peptidoglycan-binding domain-containing protein</fullName>
    </submittedName>
</protein>
<dbReference type="PROSITE" id="PS51782">
    <property type="entry name" value="LYSM"/>
    <property type="match status" value="2"/>
</dbReference>
<dbReference type="InterPro" id="IPR036779">
    <property type="entry name" value="LysM_dom_sf"/>
</dbReference>
<organism evidence="2 3">
    <name type="scientific">Thalassobacterium maritimum</name>
    <dbReference type="NCBI Taxonomy" id="3041265"/>
    <lineage>
        <taxon>Bacteria</taxon>
        <taxon>Pseudomonadati</taxon>
        <taxon>Verrucomicrobiota</taxon>
        <taxon>Opitutia</taxon>
        <taxon>Puniceicoccales</taxon>
        <taxon>Coraliomargaritaceae</taxon>
        <taxon>Thalassobacterium</taxon>
    </lineage>
</organism>
<dbReference type="PANTHER" id="PTHR33734:SF22">
    <property type="entry name" value="MEMBRANE-BOUND LYTIC MUREIN TRANSGLYCOSYLASE D"/>
    <property type="match status" value="1"/>
</dbReference>
<dbReference type="Pfam" id="PF01510">
    <property type="entry name" value="Amidase_2"/>
    <property type="match status" value="1"/>
</dbReference>
<evidence type="ECO:0000259" key="1">
    <source>
        <dbReference type="PROSITE" id="PS51782"/>
    </source>
</evidence>
<comment type="caution">
    <text evidence="2">The sequence shown here is derived from an EMBL/GenBank/DDBJ whole genome shotgun (WGS) entry which is preliminary data.</text>
</comment>
<sequence length="300" mass="32787">MHVTRREFTKRAGLIALGSIASFKLGNAQGTYTVRNGDTLGHIALKHNISTAELRRINKLSGDLIHVGQTLKISEQSTPPPPAPSIANNTVYTVKKGDTLGGIALIHGVRIAALKRANNLSSDMIRIGQKLYIPDATPMTDLLTNVRAETAKITVRTDNWKRIVAHHSAIKYGNAAIYDRAHRKRGMKNGLAYHFVIGNGIDSGDGEIEIGPRWTKQLLGGHVKSYGINLTAIGICLVGNFEATHPTHRQLAAFTQLMDWLRGEIIPGAKQFAGHRDLRGEQTICPGKNFPLAAMHARYD</sequence>
<dbReference type="InterPro" id="IPR002502">
    <property type="entry name" value="Amidase_domain"/>
</dbReference>
<evidence type="ECO:0000313" key="3">
    <source>
        <dbReference type="Proteomes" id="UP001225316"/>
    </source>
</evidence>
<gene>
    <name evidence="2" type="ORF">QEH52_10245</name>
</gene>
<dbReference type="InterPro" id="IPR018392">
    <property type="entry name" value="LysM"/>
</dbReference>
<dbReference type="InterPro" id="IPR036505">
    <property type="entry name" value="Amidase/PGRP_sf"/>
</dbReference>
<dbReference type="CDD" id="cd00118">
    <property type="entry name" value="LysM"/>
    <property type="match status" value="2"/>
</dbReference>
<feature type="domain" description="LysM" evidence="1">
    <location>
        <begin position="90"/>
        <end position="133"/>
    </location>
</feature>
<proteinExistence type="predicted"/>
<dbReference type="RefSeq" id="WP_308950219.1">
    <property type="nucleotide sequence ID" value="NZ_JARXHW010000020.1"/>
</dbReference>
<dbReference type="SUPFAM" id="SSF54106">
    <property type="entry name" value="LysM domain"/>
    <property type="match status" value="2"/>
</dbReference>
<dbReference type="Gene3D" id="3.10.350.10">
    <property type="entry name" value="LysM domain"/>
    <property type="match status" value="2"/>
</dbReference>
<dbReference type="SUPFAM" id="SSF55846">
    <property type="entry name" value="N-acetylmuramoyl-L-alanine amidase-like"/>
    <property type="match status" value="1"/>
</dbReference>
<reference evidence="2 3" key="1">
    <citation type="submission" date="2023-04" db="EMBL/GenBank/DDBJ databases">
        <title>A novel bacteria isolated from coastal sediment.</title>
        <authorList>
            <person name="Liu X.-J."/>
            <person name="Du Z.-J."/>
        </authorList>
    </citation>
    <scope>NUCLEOTIDE SEQUENCE [LARGE SCALE GENOMIC DNA]</scope>
    <source>
        <strain evidence="2 3">SDUM461003</strain>
    </source>
</reference>
<dbReference type="SMART" id="SM00257">
    <property type="entry name" value="LysM"/>
    <property type="match status" value="2"/>
</dbReference>
<dbReference type="CDD" id="cd06583">
    <property type="entry name" value="PGRP"/>
    <property type="match status" value="1"/>
</dbReference>
<name>A0ABU1AY44_9BACT</name>
<feature type="domain" description="LysM" evidence="1">
    <location>
        <begin position="30"/>
        <end position="73"/>
    </location>
</feature>
<accession>A0ABU1AY44</accession>